<dbReference type="GeneID" id="4390759"/>
<evidence type="ECO:0000313" key="2">
    <source>
        <dbReference type="Proteomes" id="UP000001056"/>
    </source>
</evidence>
<reference evidence="2" key="1">
    <citation type="journal article" date="2015" name="Genome Announc.">
        <title>Draft genome sequence of the cellulolytic fungus Chaetomium globosum.</title>
        <authorList>
            <person name="Cuomo C.A."/>
            <person name="Untereiner W.A."/>
            <person name="Ma L.-J."/>
            <person name="Grabherr M."/>
            <person name="Birren B.W."/>
        </authorList>
    </citation>
    <scope>NUCLEOTIDE SEQUENCE [LARGE SCALE GENOMIC DNA]</scope>
    <source>
        <strain evidence="2">ATCC 6205 / CBS 148.51 / DSM 1962 / NBRC 6347 / NRRL 1970</strain>
    </source>
</reference>
<dbReference type="RefSeq" id="XP_001221428.1">
    <property type="nucleotide sequence ID" value="XM_001221427.1"/>
</dbReference>
<dbReference type="AlphaFoldDB" id="Q2H7N2"/>
<dbReference type="OrthoDB" id="4499271at2759"/>
<organism evidence="1 2">
    <name type="scientific">Chaetomium globosum (strain ATCC 6205 / CBS 148.51 / DSM 1962 / NBRC 6347 / NRRL 1970)</name>
    <name type="common">Soil fungus</name>
    <dbReference type="NCBI Taxonomy" id="306901"/>
    <lineage>
        <taxon>Eukaryota</taxon>
        <taxon>Fungi</taxon>
        <taxon>Dikarya</taxon>
        <taxon>Ascomycota</taxon>
        <taxon>Pezizomycotina</taxon>
        <taxon>Sordariomycetes</taxon>
        <taxon>Sordariomycetidae</taxon>
        <taxon>Sordariales</taxon>
        <taxon>Chaetomiaceae</taxon>
        <taxon>Chaetomium</taxon>
    </lineage>
</organism>
<dbReference type="Proteomes" id="UP000001056">
    <property type="component" value="Unassembled WGS sequence"/>
</dbReference>
<keyword evidence="2" id="KW-1185">Reference proteome</keyword>
<accession>Q2H7N2</accession>
<evidence type="ECO:0000313" key="1">
    <source>
        <dbReference type="EMBL" id="EAQ88714.1"/>
    </source>
</evidence>
<gene>
    <name evidence="1" type="ORF">CHGG_05333</name>
</gene>
<dbReference type="HOGENOM" id="CLU_075141_1_0_1"/>
<dbReference type="VEuPathDB" id="FungiDB:CHGG_05333"/>
<proteinExistence type="predicted"/>
<protein>
    <submittedName>
        <fullName evidence="1">Uncharacterized protein</fullName>
    </submittedName>
</protein>
<name>Q2H7N2_CHAGB</name>
<dbReference type="EMBL" id="CH408031">
    <property type="protein sequence ID" value="EAQ88714.1"/>
    <property type="molecule type" value="Genomic_DNA"/>
</dbReference>
<dbReference type="eggNOG" id="ENOG502SNZF">
    <property type="taxonomic scope" value="Eukaryota"/>
</dbReference>
<dbReference type="InParanoid" id="Q2H7N2"/>
<sequence length="167" mass="18295">MPTFSQPFVASLARALDAAQVPCVLWGHCLLCLHGVPSIVGLPRPSAVFCPASEQTVFPPWRPGRGAGVFKSATDAVVALRSHVLLEAYMQLYARDQGKRVGSFGMAMIAYIQLYVDADGFLDADLLPEPLSTFYRELQEGKKPIRQWMLELKGALGVEEEDPESDS</sequence>